<dbReference type="SMART" id="SM00448">
    <property type="entry name" value="REC"/>
    <property type="match status" value="1"/>
</dbReference>
<dbReference type="Proteomes" id="UP001189000">
    <property type="component" value="Unassembled WGS sequence"/>
</dbReference>
<comment type="caution">
    <text evidence="3">The sequence shown here is derived from an EMBL/GenBank/DDBJ whole genome shotgun (WGS) entry which is preliminary data.</text>
</comment>
<organism evidence="3 4">
    <name type="scientific">Elizabethkingia anophelis</name>
    <dbReference type="NCBI Taxonomy" id="1117645"/>
    <lineage>
        <taxon>Bacteria</taxon>
        <taxon>Pseudomonadati</taxon>
        <taxon>Bacteroidota</taxon>
        <taxon>Flavobacteriia</taxon>
        <taxon>Flavobacteriales</taxon>
        <taxon>Weeksellaceae</taxon>
        <taxon>Elizabethkingia</taxon>
    </lineage>
</organism>
<comment type="caution">
    <text evidence="1">Lacks conserved residue(s) required for the propagation of feature annotation.</text>
</comment>
<protein>
    <submittedName>
        <fullName evidence="3">Response regulator</fullName>
    </submittedName>
</protein>
<evidence type="ECO:0000313" key="4">
    <source>
        <dbReference type="Proteomes" id="UP001189000"/>
    </source>
</evidence>
<dbReference type="InterPro" id="IPR011006">
    <property type="entry name" value="CheY-like_superfamily"/>
</dbReference>
<dbReference type="GO" id="GO:0000160">
    <property type="term" value="P:phosphorelay signal transduction system"/>
    <property type="evidence" value="ECO:0007669"/>
    <property type="project" value="InterPro"/>
</dbReference>
<sequence>MDTAKENKNAIRVAIVDDNRGLRLNSVNQLENSGYIVQFQVSNGQNALKKIQEDGELPDVCLVEEDFVTAKMLLEKYPKLKVLISSTDDDKKCVTEMLKTGVSGYILKFADPDEVVTAIKALSKNKKYFSVGVSEIAAEYFINLS</sequence>
<gene>
    <name evidence="3" type="ORF">CMU51_03920</name>
</gene>
<reference evidence="3" key="1">
    <citation type="submission" date="2023-02" db="EMBL/GenBank/DDBJ databases">
        <title>Elizabethkingia anophelis draft genomes.</title>
        <authorList>
            <person name="Nicholson A.C."/>
            <person name="Whitney A.M."/>
            <person name="Humrighouse B.W."/>
            <person name="Villarma A."/>
            <person name="Bell M."/>
            <person name="Mcquiston J."/>
        </authorList>
    </citation>
    <scope>NUCLEOTIDE SEQUENCE</scope>
    <source>
        <strain evidence="3">B4955</strain>
    </source>
</reference>
<dbReference type="Pfam" id="PF00072">
    <property type="entry name" value="Response_reg"/>
    <property type="match status" value="1"/>
</dbReference>
<dbReference type="InterPro" id="IPR001789">
    <property type="entry name" value="Sig_transdc_resp-reg_receiver"/>
</dbReference>
<dbReference type="EMBL" id="NWGY01000003">
    <property type="protein sequence ID" value="MDV3663200.1"/>
    <property type="molecule type" value="Genomic_DNA"/>
</dbReference>
<evidence type="ECO:0000313" key="3">
    <source>
        <dbReference type="EMBL" id="MDV3663200.1"/>
    </source>
</evidence>
<dbReference type="Gene3D" id="3.40.50.2300">
    <property type="match status" value="1"/>
</dbReference>
<evidence type="ECO:0000259" key="2">
    <source>
        <dbReference type="PROSITE" id="PS50110"/>
    </source>
</evidence>
<dbReference type="AlphaFoldDB" id="A0AAE4NZ62"/>
<feature type="domain" description="Response regulatory" evidence="2">
    <location>
        <begin position="12"/>
        <end position="123"/>
    </location>
</feature>
<name>A0AAE4NZ62_9FLAO</name>
<dbReference type="PROSITE" id="PS50110">
    <property type="entry name" value="RESPONSE_REGULATORY"/>
    <property type="match status" value="1"/>
</dbReference>
<evidence type="ECO:0000256" key="1">
    <source>
        <dbReference type="PROSITE-ProRule" id="PRU00169"/>
    </source>
</evidence>
<dbReference type="SUPFAM" id="SSF52172">
    <property type="entry name" value="CheY-like"/>
    <property type="match status" value="1"/>
</dbReference>
<proteinExistence type="predicted"/>
<accession>A0AAE4NZ62</accession>